<evidence type="ECO:0000256" key="2">
    <source>
        <dbReference type="ARBA" id="ARBA00022801"/>
    </source>
</evidence>
<sequence>MGQASQQDNSQLFQGMGIALVAVGVGYYFLNGQEAPAPGPIQGVANNEVVASPEASNNAVIPPSGGTAESDQFKHRVQPTGINNGPVTSNTRVNTADNDPSQMAVNPAAVAAETEGEMENSTEVEIPDTELKLPELIARVEPAVVRINTRSSDGYSIGSGYVVSAEGLIATNYHVIEGAKEATVEFVDGTRIDVTGFRHYDTELDIAVLQIDVPEEGLTVLPLADELPQKGASVVAFGAPHGLSFSTTEGIISAIREQEEMQNQLQLTLKGTWLQTSTPISPGNSGGPLMDLFGRVVAMNTMQLATGQNLNFAVSAVDVQAMVTEAGDKPLQELSPDKLETMDREVKRQLARNIEDTDRGRELLAKTDEIWLVLIYEQSSFDPTGRVREMIYAHAETAVKRSGVNLSFGEPSGDASVMIVRLDMEYARGGAAGTQEVFVDAFLICEDPEQTTANKLVKIWTAEKSKVGSVAPQAVARGMVPQSMNSTLQRFFNKFRAAHARAGRE</sequence>
<dbReference type="SUPFAM" id="SSF50494">
    <property type="entry name" value="Trypsin-like serine proteases"/>
    <property type="match status" value="1"/>
</dbReference>
<dbReference type="AlphaFoldDB" id="F0SFX3"/>
<evidence type="ECO:0000256" key="3">
    <source>
        <dbReference type="SAM" id="MobiDB-lite"/>
    </source>
</evidence>
<dbReference type="PANTHER" id="PTHR43343">
    <property type="entry name" value="PEPTIDASE S12"/>
    <property type="match status" value="1"/>
</dbReference>
<dbReference type="GO" id="GO:0004252">
    <property type="term" value="F:serine-type endopeptidase activity"/>
    <property type="evidence" value="ECO:0007669"/>
    <property type="project" value="InterPro"/>
</dbReference>
<dbReference type="Gene3D" id="2.40.10.120">
    <property type="match status" value="1"/>
</dbReference>
<organism evidence="5 6">
    <name type="scientific">Rubinisphaera brasiliensis (strain ATCC 49424 / DSM 5305 / JCM 21570 / IAM 15109 / NBRC 103401 / IFAM 1448)</name>
    <name type="common">Planctomyces brasiliensis</name>
    <dbReference type="NCBI Taxonomy" id="756272"/>
    <lineage>
        <taxon>Bacteria</taxon>
        <taxon>Pseudomonadati</taxon>
        <taxon>Planctomycetota</taxon>
        <taxon>Planctomycetia</taxon>
        <taxon>Planctomycetales</taxon>
        <taxon>Planctomycetaceae</taxon>
        <taxon>Rubinisphaera</taxon>
    </lineage>
</organism>
<dbReference type="GO" id="GO:0006508">
    <property type="term" value="P:proteolysis"/>
    <property type="evidence" value="ECO:0007669"/>
    <property type="project" value="UniProtKB-KW"/>
</dbReference>
<evidence type="ECO:0000313" key="5">
    <source>
        <dbReference type="EMBL" id="ADY61580.1"/>
    </source>
</evidence>
<evidence type="ECO:0000256" key="1">
    <source>
        <dbReference type="ARBA" id="ARBA00022670"/>
    </source>
</evidence>
<gene>
    <name evidence="5" type="ordered locus">Plabr_4003</name>
</gene>
<dbReference type="Pfam" id="PF13365">
    <property type="entry name" value="Trypsin_2"/>
    <property type="match status" value="1"/>
</dbReference>
<dbReference type="InterPro" id="IPR051201">
    <property type="entry name" value="Chloro_Bact_Ser_Proteases"/>
</dbReference>
<keyword evidence="4" id="KW-0472">Membrane</keyword>
<keyword evidence="1" id="KW-0645">Protease</keyword>
<keyword evidence="2" id="KW-0378">Hydrolase</keyword>
<protein>
    <submittedName>
        <fullName evidence="5">Peptidase S1 and S6 chymotrypsin/Hap</fullName>
    </submittedName>
</protein>
<keyword evidence="6" id="KW-1185">Reference proteome</keyword>
<proteinExistence type="predicted"/>
<feature type="compositionally biased region" description="Polar residues" evidence="3">
    <location>
        <begin position="80"/>
        <end position="102"/>
    </location>
</feature>
<evidence type="ECO:0000256" key="4">
    <source>
        <dbReference type="SAM" id="Phobius"/>
    </source>
</evidence>
<dbReference type="PANTHER" id="PTHR43343:SF3">
    <property type="entry name" value="PROTEASE DO-LIKE 8, CHLOROPLASTIC"/>
    <property type="match status" value="1"/>
</dbReference>
<keyword evidence="4" id="KW-0812">Transmembrane</keyword>
<dbReference type="OrthoDB" id="272786at2"/>
<reference evidence="6" key="1">
    <citation type="submission" date="2011-02" db="EMBL/GenBank/DDBJ databases">
        <title>The complete genome of Planctomyces brasiliensis DSM 5305.</title>
        <authorList>
            <person name="Lucas S."/>
            <person name="Copeland A."/>
            <person name="Lapidus A."/>
            <person name="Bruce D."/>
            <person name="Goodwin L."/>
            <person name="Pitluck S."/>
            <person name="Kyrpides N."/>
            <person name="Mavromatis K."/>
            <person name="Pagani I."/>
            <person name="Ivanova N."/>
            <person name="Ovchinnikova G."/>
            <person name="Lu M."/>
            <person name="Detter J.C."/>
            <person name="Han C."/>
            <person name="Land M."/>
            <person name="Hauser L."/>
            <person name="Markowitz V."/>
            <person name="Cheng J.-F."/>
            <person name="Hugenholtz P."/>
            <person name="Woyke T."/>
            <person name="Wu D."/>
            <person name="Tindall B."/>
            <person name="Pomrenke H.G."/>
            <person name="Brambilla E."/>
            <person name="Klenk H.-P."/>
            <person name="Eisen J.A."/>
        </authorList>
    </citation>
    <scope>NUCLEOTIDE SEQUENCE [LARGE SCALE GENOMIC DNA]</scope>
    <source>
        <strain evidence="6">ATCC 49424 / DSM 5305 / JCM 21570 / NBRC 103401 / IFAM 1448</strain>
    </source>
</reference>
<dbReference type="STRING" id="756272.Plabr_4003"/>
<dbReference type="KEGG" id="pbs:Plabr_4003"/>
<keyword evidence="4" id="KW-1133">Transmembrane helix</keyword>
<dbReference type="EMBL" id="CP002546">
    <property type="protein sequence ID" value="ADY61580.1"/>
    <property type="molecule type" value="Genomic_DNA"/>
</dbReference>
<accession>F0SFX3</accession>
<dbReference type="InterPro" id="IPR001940">
    <property type="entry name" value="Peptidase_S1C"/>
</dbReference>
<feature type="transmembrane region" description="Helical" evidence="4">
    <location>
        <begin position="12"/>
        <end position="30"/>
    </location>
</feature>
<dbReference type="InterPro" id="IPR009003">
    <property type="entry name" value="Peptidase_S1_PA"/>
</dbReference>
<dbReference type="RefSeq" id="WP_013630297.1">
    <property type="nucleotide sequence ID" value="NC_015174.1"/>
</dbReference>
<evidence type="ECO:0000313" key="6">
    <source>
        <dbReference type="Proteomes" id="UP000006860"/>
    </source>
</evidence>
<feature type="region of interest" description="Disordered" evidence="3">
    <location>
        <begin position="79"/>
        <end position="102"/>
    </location>
</feature>
<dbReference type="Proteomes" id="UP000006860">
    <property type="component" value="Chromosome"/>
</dbReference>
<name>F0SFX3_RUBBR</name>
<dbReference type="eggNOG" id="COG0265">
    <property type="taxonomic scope" value="Bacteria"/>
</dbReference>
<dbReference type="PRINTS" id="PR00834">
    <property type="entry name" value="PROTEASES2C"/>
</dbReference>
<dbReference type="HOGENOM" id="CLU_539555_0_0_0"/>